<proteinExistence type="predicted"/>
<reference evidence="1" key="1">
    <citation type="submission" date="2020-11" db="EMBL/GenBank/DDBJ databases">
        <authorList>
            <person name="Tran Van P."/>
        </authorList>
    </citation>
    <scope>NUCLEOTIDE SEQUENCE</scope>
</reference>
<feature type="non-terminal residue" evidence="1">
    <location>
        <position position="1"/>
    </location>
</feature>
<organism evidence="1">
    <name type="scientific">Cyprideis torosa</name>
    <dbReference type="NCBI Taxonomy" id="163714"/>
    <lineage>
        <taxon>Eukaryota</taxon>
        <taxon>Metazoa</taxon>
        <taxon>Ecdysozoa</taxon>
        <taxon>Arthropoda</taxon>
        <taxon>Crustacea</taxon>
        <taxon>Oligostraca</taxon>
        <taxon>Ostracoda</taxon>
        <taxon>Podocopa</taxon>
        <taxon>Podocopida</taxon>
        <taxon>Cytherocopina</taxon>
        <taxon>Cytheroidea</taxon>
        <taxon>Cytherideidae</taxon>
        <taxon>Cyprideis</taxon>
    </lineage>
</organism>
<name>A0A7R8X3M8_9CRUS</name>
<dbReference type="AlphaFoldDB" id="A0A7R8X3M8"/>
<dbReference type="EMBL" id="OB717832">
    <property type="protein sequence ID" value="CAD7239182.1"/>
    <property type="molecule type" value="Genomic_DNA"/>
</dbReference>
<protein>
    <submittedName>
        <fullName evidence="1">Uncharacterized protein</fullName>
    </submittedName>
</protein>
<sequence length="101" mass="11340">MEVVHRSFINNSKSLFLASADQSKQLAFWEHFKNLLLRRLERSRNKMAGLQGCALLELILHIAFRFSSLRYQIIAFVFALASAGQIAPGRPFSSAPLSVSC</sequence>
<accession>A0A7R8X3M8</accession>
<gene>
    <name evidence="1" type="ORF">CTOB1V02_LOCUS16997</name>
</gene>
<evidence type="ECO:0000313" key="1">
    <source>
        <dbReference type="EMBL" id="CAD7239182.1"/>
    </source>
</evidence>